<organism evidence="2 3">
    <name type="scientific">Piloderma croceum (strain F 1598)</name>
    <dbReference type="NCBI Taxonomy" id="765440"/>
    <lineage>
        <taxon>Eukaryota</taxon>
        <taxon>Fungi</taxon>
        <taxon>Dikarya</taxon>
        <taxon>Basidiomycota</taxon>
        <taxon>Agaricomycotina</taxon>
        <taxon>Agaricomycetes</taxon>
        <taxon>Agaricomycetidae</taxon>
        <taxon>Atheliales</taxon>
        <taxon>Atheliaceae</taxon>
        <taxon>Piloderma</taxon>
    </lineage>
</organism>
<dbReference type="Proteomes" id="UP000054166">
    <property type="component" value="Unassembled WGS sequence"/>
</dbReference>
<dbReference type="AlphaFoldDB" id="A0A0C3EKN4"/>
<feature type="compositionally biased region" description="Polar residues" evidence="1">
    <location>
        <begin position="150"/>
        <end position="167"/>
    </location>
</feature>
<proteinExistence type="predicted"/>
<evidence type="ECO:0000256" key="1">
    <source>
        <dbReference type="SAM" id="MobiDB-lite"/>
    </source>
</evidence>
<evidence type="ECO:0000313" key="3">
    <source>
        <dbReference type="Proteomes" id="UP000054166"/>
    </source>
</evidence>
<name>A0A0C3EKN4_PILCF</name>
<dbReference type="HOGENOM" id="CLU_1310555_0_0_1"/>
<keyword evidence="3" id="KW-1185">Reference proteome</keyword>
<reference evidence="3" key="2">
    <citation type="submission" date="2015-01" db="EMBL/GenBank/DDBJ databases">
        <title>Evolutionary Origins and Diversification of the Mycorrhizal Mutualists.</title>
        <authorList>
            <consortium name="DOE Joint Genome Institute"/>
            <consortium name="Mycorrhizal Genomics Consortium"/>
            <person name="Kohler A."/>
            <person name="Kuo A."/>
            <person name="Nagy L.G."/>
            <person name="Floudas D."/>
            <person name="Copeland A."/>
            <person name="Barry K.W."/>
            <person name="Cichocki N."/>
            <person name="Veneault-Fourrey C."/>
            <person name="LaButti K."/>
            <person name="Lindquist E.A."/>
            <person name="Lipzen A."/>
            <person name="Lundell T."/>
            <person name="Morin E."/>
            <person name="Murat C."/>
            <person name="Riley R."/>
            <person name="Ohm R."/>
            <person name="Sun H."/>
            <person name="Tunlid A."/>
            <person name="Henrissat B."/>
            <person name="Grigoriev I.V."/>
            <person name="Hibbett D.S."/>
            <person name="Martin F."/>
        </authorList>
    </citation>
    <scope>NUCLEOTIDE SEQUENCE [LARGE SCALE GENOMIC DNA]</scope>
    <source>
        <strain evidence="3">F 1598</strain>
    </source>
</reference>
<protein>
    <submittedName>
        <fullName evidence="2">Uncharacterized protein</fullName>
    </submittedName>
</protein>
<evidence type="ECO:0000313" key="2">
    <source>
        <dbReference type="EMBL" id="KIM73140.1"/>
    </source>
</evidence>
<feature type="region of interest" description="Disordered" evidence="1">
    <location>
        <begin position="148"/>
        <end position="167"/>
    </location>
</feature>
<gene>
    <name evidence="2" type="ORF">PILCRDRAFT_15459</name>
</gene>
<dbReference type="EMBL" id="KN833091">
    <property type="protein sequence ID" value="KIM73140.1"/>
    <property type="molecule type" value="Genomic_DNA"/>
</dbReference>
<accession>A0A0C3EKN4</accession>
<reference evidence="2 3" key="1">
    <citation type="submission" date="2014-04" db="EMBL/GenBank/DDBJ databases">
        <authorList>
            <consortium name="DOE Joint Genome Institute"/>
            <person name="Kuo A."/>
            <person name="Tarkka M."/>
            <person name="Buscot F."/>
            <person name="Kohler A."/>
            <person name="Nagy L.G."/>
            <person name="Floudas D."/>
            <person name="Copeland A."/>
            <person name="Barry K.W."/>
            <person name="Cichocki N."/>
            <person name="Veneault-Fourrey C."/>
            <person name="LaButti K."/>
            <person name="Lindquist E.A."/>
            <person name="Lipzen A."/>
            <person name="Lundell T."/>
            <person name="Morin E."/>
            <person name="Murat C."/>
            <person name="Sun H."/>
            <person name="Tunlid A."/>
            <person name="Henrissat B."/>
            <person name="Grigoriev I.V."/>
            <person name="Hibbett D.S."/>
            <person name="Martin F."/>
            <person name="Nordberg H.P."/>
            <person name="Cantor M.N."/>
            <person name="Hua S.X."/>
        </authorList>
    </citation>
    <scope>NUCLEOTIDE SEQUENCE [LARGE SCALE GENOMIC DNA]</scope>
    <source>
        <strain evidence="2 3">F 1598</strain>
    </source>
</reference>
<sequence length="210" mass="23322">MRFIADMSTNMTAHQNEDRCQCACRYHAYIEAKMAEIEKTFTYQMQETQESIDEVIAALERRQMDTVMKILDRQSSAYFMQLGMLLNFLGLAVSTLIPGDYALSMAAIVRKTTRYKSTKDVAHEFLIIAMLLQQPAYGTPCLTDRGGTKHNGSLSPFPSTPPATSGSNGSCGSIFAVVNADDRVYVPLSSNSSRLARLASTRSVHWIGRM</sequence>
<dbReference type="InParanoid" id="A0A0C3EKN4"/>